<keyword evidence="2" id="KW-1185">Reference proteome</keyword>
<evidence type="ECO:0000313" key="2">
    <source>
        <dbReference type="Proteomes" id="UP000202160"/>
    </source>
</evidence>
<protein>
    <submittedName>
        <fullName evidence="1">Uncharacterized protein</fullName>
    </submittedName>
</protein>
<dbReference type="Proteomes" id="UP000202160">
    <property type="component" value="Segment"/>
</dbReference>
<organism evidence="1 2">
    <name type="scientific">Gordonia phage Soups</name>
    <dbReference type="NCBI Taxonomy" id="1838079"/>
    <lineage>
        <taxon>Viruses</taxon>
        <taxon>Duplodnaviria</taxon>
        <taxon>Heunggongvirae</taxon>
        <taxon>Uroviricota</taxon>
        <taxon>Caudoviricetes</taxon>
        <taxon>Soupsvirus</taxon>
        <taxon>Soupsvirus soups</taxon>
    </lineage>
</organism>
<name>A0A160DG73_9CAUD</name>
<evidence type="ECO:0000313" key="1">
    <source>
        <dbReference type="EMBL" id="ANA86988.1"/>
    </source>
</evidence>
<dbReference type="RefSeq" id="YP_009269351.1">
    <property type="nucleotide sequence ID" value="NC_030698.1"/>
</dbReference>
<proteinExistence type="predicted"/>
<dbReference type="GeneID" id="28378705"/>
<gene>
    <name evidence="1" type="primary">53</name>
    <name evidence="1" type="ORF">PBI_SOUPS_53</name>
</gene>
<reference evidence="1 2" key="1">
    <citation type="submission" date="2016-03" db="EMBL/GenBank/DDBJ databases">
        <authorList>
            <person name="Montgomery M.T."/>
            <person name="Guerrero C.A."/>
            <person name="Mavrich T.N."/>
            <person name="Pope W.H."/>
            <person name="Garlena R.A."/>
            <person name="Russell D.A."/>
            <person name="Jacobs-Sera D."/>
            <person name="Hendrix R.W."/>
            <person name="Hatfull G.F."/>
        </authorList>
    </citation>
    <scope>NUCLEOTIDE SEQUENCE [LARGE SCALE GENOMIC DNA]</scope>
</reference>
<sequence length="69" mass="7488">MITITGGELEEDQTQEAVSIFFEFSSGRTAFYNEGRVHLGPIGYVVKSHGRTVIHPYGSIETVSSGAPE</sequence>
<accession>A0A160DG73</accession>
<dbReference type="EMBL" id="KU998249">
    <property type="protein sequence ID" value="ANA86988.1"/>
    <property type="molecule type" value="Genomic_DNA"/>
</dbReference>
<dbReference type="KEGG" id="vg:28378705"/>